<dbReference type="GO" id="GO:0015074">
    <property type="term" value="P:DNA integration"/>
    <property type="evidence" value="ECO:0007669"/>
    <property type="project" value="InterPro"/>
</dbReference>
<dbReference type="PANTHER" id="PTHR30349">
    <property type="entry name" value="PHAGE INTEGRASE-RELATED"/>
    <property type="match status" value="1"/>
</dbReference>
<proteinExistence type="inferred from homology"/>
<comment type="caution">
    <text evidence="5">The sequence shown here is derived from an EMBL/GenBank/DDBJ whole genome shotgun (WGS) entry which is preliminary data.</text>
</comment>
<dbReference type="InterPro" id="IPR050090">
    <property type="entry name" value="Tyrosine_recombinase_XerCD"/>
</dbReference>
<gene>
    <name evidence="5" type="ORF">H1D24_34750</name>
</gene>
<evidence type="ECO:0000259" key="4">
    <source>
        <dbReference type="PROSITE" id="PS51898"/>
    </source>
</evidence>
<evidence type="ECO:0000256" key="2">
    <source>
        <dbReference type="ARBA" id="ARBA00023125"/>
    </source>
</evidence>
<protein>
    <submittedName>
        <fullName evidence="5">Site-specific integrase</fullName>
    </submittedName>
</protein>
<feature type="domain" description="Tyr recombinase" evidence="4">
    <location>
        <begin position="106"/>
        <end position="297"/>
    </location>
</feature>
<dbReference type="Pfam" id="PF00589">
    <property type="entry name" value="Phage_integrase"/>
    <property type="match status" value="1"/>
</dbReference>
<dbReference type="GO" id="GO:0006310">
    <property type="term" value="P:DNA recombination"/>
    <property type="evidence" value="ECO:0007669"/>
    <property type="project" value="UniProtKB-KW"/>
</dbReference>
<keyword evidence="2" id="KW-0238">DNA-binding</keyword>
<keyword evidence="3" id="KW-0233">DNA recombination</keyword>
<comment type="similarity">
    <text evidence="1">Belongs to the 'phage' integrase family.</text>
</comment>
<sequence>MDLALAGLEPTTHGAYLAAWRQRLLPTLGTIPIDRLTPGTIDRAVHHWAAGGHRESAIKNTLAVLARITRQAARDGWLTQPPQALKGWQRLYLDTEDALTEPRGLALPDFTTLRRLADALTAAAHHHYPSWGQAVIFAACTGARIGEVSGIRVRDIDRHHWIWNARRQTTPAPGGLADKATKGKRARPVPIIEPLRPLVTARIAAVHGTPDARLFTGPSGGRITTAGLRRATHWDDVTRHLGHEHLRRHDLRHTALTWMADAGIPLHVLQHIAGHRSITTTQRYLHPSIRHLTTAGQTITDYLSGDCHPVPGRPQRW</sequence>
<dbReference type="Gene3D" id="1.10.150.130">
    <property type="match status" value="1"/>
</dbReference>
<dbReference type="Proteomes" id="UP000545761">
    <property type="component" value="Unassembled WGS sequence"/>
</dbReference>
<dbReference type="EMBL" id="JACEHE010000033">
    <property type="protein sequence ID" value="MBA2950791.1"/>
    <property type="molecule type" value="Genomic_DNA"/>
</dbReference>
<dbReference type="CDD" id="cd00796">
    <property type="entry name" value="INT_Rci_Hp1_C"/>
    <property type="match status" value="1"/>
</dbReference>
<evidence type="ECO:0000256" key="1">
    <source>
        <dbReference type="ARBA" id="ARBA00008857"/>
    </source>
</evidence>
<dbReference type="AlphaFoldDB" id="A0A7W0DT46"/>
<dbReference type="InterPro" id="IPR010998">
    <property type="entry name" value="Integrase_recombinase_N"/>
</dbReference>
<dbReference type="PANTHER" id="PTHR30349:SF64">
    <property type="entry name" value="PROPHAGE INTEGRASE INTD-RELATED"/>
    <property type="match status" value="1"/>
</dbReference>
<dbReference type="GO" id="GO:0003677">
    <property type="term" value="F:DNA binding"/>
    <property type="evidence" value="ECO:0007669"/>
    <property type="project" value="UniProtKB-KW"/>
</dbReference>
<dbReference type="Gene3D" id="1.10.443.10">
    <property type="entry name" value="Intergrase catalytic core"/>
    <property type="match status" value="1"/>
</dbReference>
<evidence type="ECO:0000256" key="3">
    <source>
        <dbReference type="ARBA" id="ARBA00023172"/>
    </source>
</evidence>
<accession>A0A7W0DT46</accession>
<dbReference type="InterPro" id="IPR011010">
    <property type="entry name" value="DNA_brk_join_enz"/>
</dbReference>
<organism evidence="5 6">
    <name type="scientific">Streptomyces himalayensis subsp. himalayensis</name>
    <dbReference type="NCBI Taxonomy" id="2756131"/>
    <lineage>
        <taxon>Bacteria</taxon>
        <taxon>Bacillati</taxon>
        <taxon>Actinomycetota</taxon>
        <taxon>Actinomycetes</taxon>
        <taxon>Kitasatosporales</taxon>
        <taxon>Streptomycetaceae</taxon>
        <taxon>Streptomyces</taxon>
        <taxon>Streptomyces himalayensis</taxon>
    </lineage>
</organism>
<dbReference type="SUPFAM" id="SSF56349">
    <property type="entry name" value="DNA breaking-rejoining enzymes"/>
    <property type="match status" value="1"/>
</dbReference>
<reference evidence="5 6" key="1">
    <citation type="submission" date="2020-07" db="EMBL/GenBank/DDBJ databases">
        <title>Streptomyces isolated from Indian soil.</title>
        <authorList>
            <person name="Mandal S."/>
            <person name="Maiti P.K."/>
        </authorList>
    </citation>
    <scope>NUCLEOTIDE SEQUENCE [LARGE SCALE GENOMIC DNA]</scope>
    <source>
        <strain evidence="5 6">PSKA28</strain>
    </source>
</reference>
<evidence type="ECO:0000313" key="6">
    <source>
        <dbReference type="Proteomes" id="UP000545761"/>
    </source>
</evidence>
<dbReference type="PROSITE" id="PS51898">
    <property type="entry name" value="TYR_RECOMBINASE"/>
    <property type="match status" value="1"/>
</dbReference>
<dbReference type="InterPro" id="IPR002104">
    <property type="entry name" value="Integrase_catalytic"/>
</dbReference>
<dbReference type="InterPro" id="IPR013762">
    <property type="entry name" value="Integrase-like_cat_sf"/>
</dbReference>
<name>A0A7W0DT46_9ACTN</name>
<evidence type="ECO:0000313" key="5">
    <source>
        <dbReference type="EMBL" id="MBA2950791.1"/>
    </source>
</evidence>